<dbReference type="RefSeq" id="WP_269817164.1">
    <property type="nucleotide sequence ID" value="NZ_CP114976.1"/>
</dbReference>
<evidence type="ECO:0000313" key="2">
    <source>
        <dbReference type="EMBL" id="WBE24222.1"/>
    </source>
</evidence>
<dbReference type="AlphaFoldDB" id="A0AAF0AJW2"/>
<dbReference type="EMBL" id="CP114976">
    <property type="protein sequence ID" value="WBE24222.1"/>
    <property type="molecule type" value="Genomic_DNA"/>
</dbReference>
<keyword evidence="1" id="KW-0472">Membrane</keyword>
<name>A0AAF0AJW2_9GAMM</name>
<keyword evidence="3" id="KW-1185">Reference proteome</keyword>
<dbReference type="Proteomes" id="UP001212189">
    <property type="component" value="Chromosome"/>
</dbReference>
<evidence type="ECO:0000256" key="1">
    <source>
        <dbReference type="SAM" id="Phobius"/>
    </source>
</evidence>
<evidence type="ECO:0000313" key="3">
    <source>
        <dbReference type="Proteomes" id="UP001212189"/>
    </source>
</evidence>
<sequence>MSSVTIVVFILVGIVALFLIGYINHLLEKSKLDKARRKAELIDRYRRCATLSSTLPGQLMTVELKQLLNRLELHFVDELTRVDRQEPKHQVRAEELRQLMAKTADVPISNPAVKIMTDEQAKDVRFQLETLQTQIIRAAQEKILPNAQAKQWLSQVRHMLVAVYIEYFNNVGRQQLELNRPNQARLVFERAVQYLKKQKDPAPYKQHLAQFEQLLEQANGAMQTQLSPQAAQASELTAGLELQDKHEDWKKKQMYD</sequence>
<gene>
    <name evidence="2" type="ORF">O6P33_07470</name>
</gene>
<protein>
    <submittedName>
        <fullName evidence="2">Uncharacterized protein</fullName>
    </submittedName>
</protein>
<keyword evidence="1" id="KW-0812">Transmembrane</keyword>
<reference evidence="2 3" key="1">
    <citation type="submission" date="2022-12" db="EMBL/GenBank/DDBJ databases">
        <title>Coexistence and Characterization of a Novel Tigecycline Resistance gene tet(X) variant and blaNDM-1 in a Pseudomonas caeni Isolate of Chicken Origin.</title>
        <authorList>
            <person name="Lu X."/>
            <person name="Zhang L."/>
            <person name="Li R."/>
            <person name="Wang Z."/>
        </authorList>
    </citation>
    <scope>NUCLEOTIDE SEQUENCE [LARGE SCALE GENOMIC DNA]</scope>
    <source>
        <strain evidence="2 3">CE14</strain>
    </source>
</reference>
<accession>A0AAF0AJW2</accession>
<proteinExistence type="predicted"/>
<dbReference type="KEGG" id="dce:O6P33_07470"/>
<keyword evidence="1" id="KW-1133">Transmembrane helix</keyword>
<organism evidence="2 3">
    <name type="scientific">Denitrificimonas caeni</name>
    <dbReference type="NCBI Taxonomy" id="521720"/>
    <lineage>
        <taxon>Bacteria</taxon>
        <taxon>Pseudomonadati</taxon>
        <taxon>Pseudomonadota</taxon>
        <taxon>Gammaproteobacteria</taxon>
        <taxon>Pseudomonadales</taxon>
        <taxon>Pseudomonadaceae</taxon>
        <taxon>Denitrificimonas</taxon>
    </lineage>
</organism>
<feature type="transmembrane region" description="Helical" evidence="1">
    <location>
        <begin position="6"/>
        <end position="27"/>
    </location>
</feature>